<dbReference type="EMBL" id="JACGWK010000003">
    <property type="protein sequence ID" value="KAL0364861.1"/>
    <property type="molecule type" value="Genomic_DNA"/>
</dbReference>
<evidence type="ECO:0000313" key="1">
    <source>
        <dbReference type="EMBL" id="KAL0364861.1"/>
    </source>
</evidence>
<dbReference type="GO" id="GO:0009451">
    <property type="term" value="P:RNA modification"/>
    <property type="evidence" value="ECO:0007669"/>
    <property type="project" value="InterPro"/>
</dbReference>
<dbReference type="AlphaFoldDB" id="A0AAW2QB60"/>
<name>A0AAW2QB60_9LAMI</name>
<dbReference type="GO" id="GO:0003723">
    <property type="term" value="F:RNA binding"/>
    <property type="evidence" value="ECO:0007669"/>
    <property type="project" value="InterPro"/>
</dbReference>
<protein>
    <submittedName>
        <fullName evidence="1">Pentatricopeptide repeat-containing protein</fullName>
    </submittedName>
</protein>
<reference evidence="1" key="1">
    <citation type="submission" date="2020-06" db="EMBL/GenBank/DDBJ databases">
        <authorList>
            <person name="Li T."/>
            <person name="Hu X."/>
            <person name="Zhang T."/>
            <person name="Song X."/>
            <person name="Zhang H."/>
            <person name="Dai N."/>
            <person name="Sheng W."/>
            <person name="Hou X."/>
            <person name="Wei L."/>
        </authorList>
    </citation>
    <scope>NUCLEOTIDE SEQUENCE</scope>
    <source>
        <strain evidence="1">G01</strain>
        <tissue evidence="1">Leaf</tissue>
    </source>
</reference>
<sequence length="130" mass="14487">MAEHYGCVVNLLGKAGYLKEAENLISSMPMKPKRCCLGCTSRCLQDTWKRRAVEGRSLGKSLLDLEPENSGRYTFCQTHSMQRQGNGIKAQKVRTLMKERGVKTVTGRSIIDLNGVVHEFKAGDSSRPLK</sequence>
<reference evidence="1" key="2">
    <citation type="journal article" date="2024" name="Plant">
        <title>Genomic evolution and insights into agronomic trait innovations of Sesamum species.</title>
        <authorList>
            <person name="Miao H."/>
            <person name="Wang L."/>
            <person name="Qu L."/>
            <person name="Liu H."/>
            <person name="Sun Y."/>
            <person name="Le M."/>
            <person name="Wang Q."/>
            <person name="Wei S."/>
            <person name="Zheng Y."/>
            <person name="Lin W."/>
            <person name="Duan Y."/>
            <person name="Cao H."/>
            <person name="Xiong S."/>
            <person name="Wang X."/>
            <person name="Wei L."/>
            <person name="Li C."/>
            <person name="Ma Q."/>
            <person name="Ju M."/>
            <person name="Zhao R."/>
            <person name="Li G."/>
            <person name="Mu C."/>
            <person name="Tian Q."/>
            <person name="Mei H."/>
            <person name="Zhang T."/>
            <person name="Gao T."/>
            <person name="Zhang H."/>
        </authorList>
    </citation>
    <scope>NUCLEOTIDE SEQUENCE</scope>
    <source>
        <strain evidence="1">G01</strain>
    </source>
</reference>
<dbReference type="PANTHER" id="PTHR47926">
    <property type="entry name" value="PENTATRICOPEPTIDE REPEAT-CONTAINING PROTEIN"/>
    <property type="match status" value="1"/>
</dbReference>
<proteinExistence type="predicted"/>
<dbReference type="InterPro" id="IPR046960">
    <property type="entry name" value="PPR_At4g14850-like_plant"/>
</dbReference>
<comment type="caution">
    <text evidence="1">The sequence shown here is derived from an EMBL/GenBank/DDBJ whole genome shotgun (WGS) entry which is preliminary data.</text>
</comment>
<accession>A0AAW2QB60</accession>
<dbReference type="PANTHER" id="PTHR47926:SF436">
    <property type="entry name" value="PENTATRICOPEPTIDE REPEAT-CONTAINING PROTEIN ELI1, CHLOROPLASTIC-LIKE ISOFORM X2"/>
    <property type="match status" value="1"/>
</dbReference>
<gene>
    <name evidence="1" type="ORF">Sangu_0583700</name>
</gene>
<organism evidence="1">
    <name type="scientific">Sesamum angustifolium</name>
    <dbReference type="NCBI Taxonomy" id="2727405"/>
    <lineage>
        <taxon>Eukaryota</taxon>
        <taxon>Viridiplantae</taxon>
        <taxon>Streptophyta</taxon>
        <taxon>Embryophyta</taxon>
        <taxon>Tracheophyta</taxon>
        <taxon>Spermatophyta</taxon>
        <taxon>Magnoliopsida</taxon>
        <taxon>eudicotyledons</taxon>
        <taxon>Gunneridae</taxon>
        <taxon>Pentapetalae</taxon>
        <taxon>asterids</taxon>
        <taxon>lamiids</taxon>
        <taxon>Lamiales</taxon>
        <taxon>Pedaliaceae</taxon>
        <taxon>Sesamum</taxon>
    </lineage>
</organism>